<dbReference type="GeneID" id="80559245"/>
<evidence type="ECO:0000313" key="1">
    <source>
        <dbReference type="EMBL" id="WGH21057.1"/>
    </source>
</evidence>
<dbReference type="RefSeq" id="YP_010842454.1">
    <property type="nucleotide sequence ID" value="NC_079140.1"/>
</dbReference>
<evidence type="ECO:0000313" key="2">
    <source>
        <dbReference type="Proteomes" id="UP001223098"/>
    </source>
</evidence>
<protein>
    <submittedName>
        <fullName evidence="1">Uncharacterized protein</fullName>
    </submittedName>
</protein>
<accession>A0AAF0GJ38</accession>
<dbReference type="KEGG" id="vg:80559245"/>
<dbReference type="EMBL" id="OQ709211">
    <property type="protein sequence ID" value="WGH21057.1"/>
    <property type="molecule type" value="Genomic_DNA"/>
</dbReference>
<proteinExistence type="predicted"/>
<keyword evidence="2" id="KW-1185">Reference proteome</keyword>
<gene>
    <name evidence="1" type="primary">51</name>
    <name evidence="1" type="ORF">SEA_AZIRA_51</name>
</gene>
<reference evidence="1 2" key="1">
    <citation type="submission" date="2023-03" db="EMBL/GenBank/DDBJ databases">
        <authorList>
            <person name="McGarrah C.E.E."/>
            <person name="Algarin-Martinez E.D."/>
            <person name="Cavasini M.E.D."/>
            <person name="Correa V."/>
            <person name="Danielson D.F."/>
            <person name="Dean W.R."/>
            <person name="French J.L."/>
            <person name="Gaskin N."/>
            <person name="Jain U."/>
            <person name="Janvier J."/>
            <person name="Macumber B.M."/>
            <person name="Martini F.K."/>
            <person name="Mazzei S.G."/>
            <person name="Mujica J.M."/>
            <person name="Odegaard O."/>
            <person name="Quarterman C."/>
            <person name="Rand T.M."/>
            <person name="Seidensticker N.S."/>
            <person name="Serrano T."/>
            <person name="Soltys A."/>
            <person name="Ungrey M.D."/>
            <person name="Pollenz R.S."/>
            <person name="Russell D.A."/>
            <person name="Jacobs-Sera D."/>
            <person name="Hatfull G.F."/>
        </authorList>
    </citation>
    <scope>NUCLEOTIDE SEQUENCE [LARGE SCALE GENOMIC DNA]</scope>
</reference>
<organism evidence="1 2">
    <name type="scientific">Gordonia phage Azira</name>
    <dbReference type="NCBI Taxonomy" id="3035369"/>
    <lineage>
        <taxon>Viruses</taxon>
        <taxon>Duplodnaviria</taxon>
        <taxon>Heunggongvirae</taxon>
        <taxon>Uroviricota</taxon>
        <taxon>Caudoviricetes</taxon>
        <taxon>Aziravirus</taxon>
        <taxon>Aziravirus azira</taxon>
    </lineage>
</organism>
<dbReference type="Proteomes" id="UP001223098">
    <property type="component" value="Segment"/>
</dbReference>
<name>A0AAF0GJ38_9CAUD</name>
<sequence length="70" mass="7540">MKILSPNVVQLLDAPTGKASMDNNDADILLTALAAIATESTDPEAVRISMTALYETTAGQDYLERNPFKL</sequence>